<dbReference type="InterPro" id="IPR008936">
    <property type="entry name" value="Rho_GTPase_activation_prot"/>
</dbReference>
<accession>A0A7R8UT10</accession>
<keyword evidence="2" id="KW-1185">Reference proteome</keyword>
<organism evidence="1 2">
    <name type="scientific">Hermetia illucens</name>
    <name type="common">Black soldier fly</name>
    <dbReference type="NCBI Taxonomy" id="343691"/>
    <lineage>
        <taxon>Eukaryota</taxon>
        <taxon>Metazoa</taxon>
        <taxon>Ecdysozoa</taxon>
        <taxon>Arthropoda</taxon>
        <taxon>Hexapoda</taxon>
        <taxon>Insecta</taxon>
        <taxon>Pterygota</taxon>
        <taxon>Neoptera</taxon>
        <taxon>Endopterygota</taxon>
        <taxon>Diptera</taxon>
        <taxon>Brachycera</taxon>
        <taxon>Stratiomyomorpha</taxon>
        <taxon>Stratiomyidae</taxon>
        <taxon>Hermetiinae</taxon>
        <taxon>Hermetia</taxon>
    </lineage>
</organism>
<gene>
    <name evidence="1" type="ORF">HERILL_LOCUS8972</name>
</gene>
<sequence>MDSSEPPYSEARYEEIKKEVSPYIKKRCGAAGLEKFKFITKANGIKWQEKQNFYDSTIFTDCNYTGIFINFGSQIKVRRIISKIRSGDENLLVFLKLSCTPRECASALSQFLHKIGKPLLPRRVQQLLIAENKGICSRTVALDALGLINDELEGTHLELFMAIMDLMKILSTVGSLRPTEVRVSHAPYLLMPLLFSTSDKLVKNWRSIADILNEMIICFDMYVQAPEIFQGIPSIPPVYQCNTPASRYTDPKANNTPRKHHDNISSSLHLRFPRRNELIGKFN</sequence>
<proteinExistence type="predicted"/>
<evidence type="ECO:0000313" key="2">
    <source>
        <dbReference type="Proteomes" id="UP000594454"/>
    </source>
</evidence>
<dbReference type="SUPFAM" id="SSF48350">
    <property type="entry name" value="GTPase activation domain, GAP"/>
    <property type="match status" value="1"/>
</dbReference>
<dbReference type="Gene3D" id="1.10.555.10">
    <property type="entry name" value="Rho GTPase activation protein"/>
    <property type="match status" value="1"/>
</dbReference>
<reference evidence="1 2" key="1">
    <citation type="submission" date="2020-11" db="EMBL/GenBank/DDBJ databases">
        <authorList>
            <person name="Wallbank WR R."/>
            <person name="Pardo Diaz C."/>
            <person name="Kozak K."/>
            <person name="Martin S."/>
            <person name="Jiggins C."/>
            <person name="Moest M."/>
            <person name="Warren A I."/>
            <person name="Generalovic N T."/>
            <person name="Byers J.R.P. K."/>
            <person name="Montejo-Kovacevich G."/>
            <person name="Yen C E."/>
        </authorList>
    </citation>
    <scope>NUCLEOTIDE SEQUENCE [LARGE SCALE GENOMIC DNA]</scope>
</reference>
<dbReference type="Proteomes" id="UP000594454">
    <property type="component" value="Chromosome 3"/>
</dbReference>
<name>A0A7R8UT10_HERIL</name>
<dbReference type="InParanoid" id="A0A7R8UT10"/>
<protein>
    <submittedName>
        <fullName evidence="1">Uncharacterized protein</fullName>
    </submittedName>
</protein>
<dbReference type="OrthoDB" id="8196131at2759"/>
<evidence type="ECO:0000313" key="1">
    <source>
        <dbReference type="EMBL" id="CAD7086180.1"/>
    </source>
</evidence>
<dbReference type="AlphaFoldDB" id="A0A7R8UT10"/>
<dbReference type="EMBL" id="LR899011">
    <property type="protein sequence ID" value="CAD7086180.1"/>
    <property type="molecule type" value="Genomic_DNA"/>
</dbReference>